<feature type="non-terminal residue" evidence="5">
    <location>
        <position position="219"/>
    </location>
</feature>
<dbReference type="PRINTS" id="PR00792">
    <property type="entry name" value="PEPSIN"/>
</dbReference>
<proteinExistence type="inferred from homology"/>
<dbReference type="GO" id="GO:0004190">
    <property type="term" value="F:aspartic-type endopeptidase activity"/>
    <property type="evidence" value="ECO:0007669"/>
    <property type="project" value="UniProtKB-KW"/>
</dbReference>
<dbReference type="InterPro" id="IPR034164">
    <property type="entry name" value="Pepsin-like_dom"/>
</dbReference>
<dbReference type="PROSITE" id="PS51767">
    <property type="entry name" value="PEPTIDASE_A1"/>
    <property type="match status" value="1"/>
</dbReference>
<dbReference type="PANTHER" id="PTHR47966:SF65">
    <property type="entry name" value="ASPARTIC-TYPE ENDOPEPTIDASE"/>
    <property type="match status" value="1"/>
</dbReference>
<reference evidence="5" key="1">
    <citation type="submission" date="2021-02" db="EMBL/GenBank/DDBJ databases">
        <title>Genome sequence Cadophora malorum strain M34.</title>
        <authorList>
            <person name="Stefanovic E."/>
            <person name="Vu D."/>
            <person name="Scully C."/>
            <person name="Dijksterhuis J."/>
            <person name="Roader J."/>
            <person name="Houbraken J."/>
        </authorList>
    </citation>
    <scope>NUCLEOTIDE SEQUENCE</scope>
    <source>
        <strain evidence="5">M34</strain>
    </source>
</reference>
<evidence type="ECO:0000256" key="3">
    <source>
        <dbReference type="RuleBase" id="RU000454"/>
    </source>
</evidence>
<dbReference type="CDD" id="cd05471">
    <property type="entry name" value="pepsin_like"/>
    <property type="match status" value="1"/>
</dbReference>
<dbReference type="GO" id="GO:0006508">
    <property type="term" value="P:proteolysis"/>
    <property type="evidence" value="ECO:0007669"/>
    <property type="project" value="UniProtKB-KW"/>
</dbReference>
<comment type="similarity">
    <text evidence="1 3">Belongs to the peptidase A1 family.</text>
</comment>
<protein>
    <recommendedName>
        <fullName evidence="4">Peptidase A1 domain-containing protein</fullName>
    </recommendedName>
</protein>
<keyword evidence="2 3" id="KW-0064">Aspartyl protease</keyword>
<sequence>MEETPNASLRKRQFPDRLINDDHGLEYLINFEIGNPPQNVTAALDTGSSDTWVNPVCGTGNTLDSNAICQRYGRYRPEKSPTSKGLKQEMYLRYGSGAVLGEYYVDDLHLDGASIKAQQFGIATRSQGLDTGLMGLSFGNQIGTSYPNIVDQLAAQNITQSRAFSLDLGSIDTPEGSIIFGGIDTKKFYGKLSTHPIIPAEQSPDTYPRYWINMTSLTL</sequence>
<dbReference type="PROSITE" id="PS00141">
    <property type="entry name" value="ASP_PROTEASE"/>
    <property type="match status" value="1"/>
</dbReference>
<dbReference type="OrthoDB" id="771136at2759"/>
<comment type="caution">
    <text evidence="5">The sequence shown here is derived from an EMBL/GenBank/DDBJ whole genome shotgun (WGS) entry which is preliminary data.</text>
</comment>
<name>A0A8H7W122_9HELO</name>
<dbReference type="InterPro" id="IPR021109">
    <property type="entry name" value="Peptidase_aspartic_dom_sf"/>
</dbReference>
<evidence type="ECO:0000256" key="2">
    <source>
        <dbReference type="ARBA" id="ARBA00022750"/>
    </source>
</evidence>
<dbReference type="Proteomes" id="UP000664132">
    <property type="component" value="Unassembled WGS sequence"/>
</dbReference>
<feature type="domain" description="Peptidase A1" evidence="4">
    <location>
        <begin position="27"/>
        <end position="219"/>
    </location>
</feature>
<keyword evidence="3" id="KW-0645">Protease</keyword>
<dbReference type="InterPro" id="IPR001461">
    <property type="entry name" value="Aspartic_peptidase_A1"/>
</dbReference>
<organism evidence="5 6">
    <name type="scientific">Cadophora malorum</name>
    <dbReference type="NCBI Taxonomy" id="108018"/>
    <lineage>
        <taxon>Eukaryota</taxon>
        <taxon>Fungi</taxon>
        <taxon>Dikarya</taxon>
        <taxon>Ascomycota</taxon>
        <taxon>Pezizomycotina</taxon>
        <taxon>Leotiomycetes</taxon>
        <taxon>Helotiales</taxon>
        <taxon>Ploettnerulaceae</taxon>
        <taxon>Cadophora</taxon>
    </lineage>
</organism>
<dbReference type="InterPro" id="IPR001969">
    <property type="entry name" value="Aspartic_peptidase_AS"/>
</dbReference>
<dbReference type="SUPFAM" id="SSF50630">
    <property type="entry name" value="Acid proteases"/>
    <property type="match status" value="1"/>
</dbReference>
<keyword evidence="3" id="KW-0378">Hydrolase</keyword>
<evidence type="ECO:0000313" key="5">
    <source>
        <dbReference type="EMBL" id="KAG4411192.1"/>
    </source>
</evidence>
<gene>
    <name evidence="5" type="ORF">IFR04_015683</name>
</gene>
<dbReference type="EMBL" id="JAFJYH010000509">
    <property type="protein sequence ID" value="KAG4411192.1"/>
    <property type="molecule type" value="Genomic_DNA"/>
</dbReference>
<keyword evidence="6" id="KW-1185">Reference proteome</keyword>
<dbReference type="Pfam" id="PF00026">
    <property type="entry name" value="Asp"/>
    <property type="match status" value="1"/>
</dbReference>
<dbReference type="Gene3D" id="2.40.70.10">
    <property type="entry name" value="Acid Proteases"/>
    <property type="match status" value="2"/>
</dbReference>
<evidence type="ECO:0000259" key="4">
    <source>
        <dbReference type="PROSITE" id="PS51767"/>
    </source>
</evidence>
<evidence type="ECO:0000256" key="1">
    <source>
        <dbReference type="ARBA" id="ARBA00007447"/>
    </source>
</evidence>
<dbReference type="InterPro" id="IPR033121">
    <property type="entry name" value="PEPTIDASE_A1"/>
</dbReference>
<dbReference type="PANTHER" id="PTHR47966">
    <property type="entry name" value="BETA-SITE APP-CLEAVING ENZYME, ISOFORM A-RELATED"/>
    <property type="match status" value="1"/>
</dbReference>
<accession>A0A8H7W122</accession>
<evidence type="ECO:0000313" key="6">
    <source>
        <dbReference type="Proteomes" id="UP000664132"/>
    </source>
</evidence>
<dbReference type="AlphaFoldDB" id="A0A8H7W122"/>